<feature type="domain" description="Fibronectin type-III" evidence="9">
    <location>
        <begin position="1197"/>
        <end position="1284"/>
    </location>
</feature>
<dbReference type="InterPro" id="IPR001119">
    <property type="entry name" value="SLH_dom"/>
</dbReference>
<dbReference type="Gene3D" id="1.50.10.10">
    <property type="match status" value="1"/>
</dbReference>
<dbReference type="GO" id="GO:0004553">
    <property type="term" value="F:hydrolase activity, hydrolyzing O-glycosyl compounds"/>
    <property type="evidence" value="ECO:0007669"/>
    <property type="project" value="InterPro"/>
</dbReference>
<dbReference type="PROSITE" id="PS50853">
    <property type="entry name" value="FN3"/>
    <property type="match status" value="4"/>
</dbReference>
<dbReference type="InterPro" id="IPR019834">
    <property type="entry name" value="Glyco_hydro_8_CS"/>
</dbReference>
<evidence type="ECO:0000313" key="12">
    <source>
        <dbReference type="Proteomes" id="UP000256977"/>
    </source>
</evidence>
<organism evidence="11 12">
    <name type="scientific">Cohnella phaseoli</name>
    <dbReference type="NCBI Taxonomy" id="456490"/>
    <lineage>
        <taxon>Bacteria</taxon>
        <taxon>Bacillati</taxon>
        <taxon>Bacillota</taxon>
        <taxon>Bacilli</taxon>
        <taxon>Bacillales</taxon>
        <taxon>Paenibacillaceae</taxon>
        <taxon>Cohnella</taxon>
    </lineage>
</organism>
<evidence type="ECO:0000256" key="6">
    <source>
        <dbReference type="RuleBase" id="RU361167"/>
    </source>
</evidence>
<dbReference type="GO" id="GO:0046872">
    <property type="term" value="F:metal ion binding"/>
    <property type="evidence" value="ECO:0007669"/>
    <property type="project" value="InterPro"/>
</dbReference>
<dbReference type="RefSeq" id="WP_246016956.1">
    <property type="nucleotide sequence ID" value="NZ_QRDZ01000038.1"/>
</dbReference>
<feature type="domain" description="SLH" evidence="10">
    <location>
        <begin position="1956"/>
        <end position="2012"/>
    </location>
</feature>
<feature type="domain" description="Fibronectin type-III" evidence="9">
    <location>
        <begin position="1705"/>
        <end position="1793"/>
    </location>
</feature>
<feature type="active site" description="Nucleophile" evidence="5">
    <location>
        <position position="1437"/>
    </location>
</feature>
<accession>A0A3D9I4F8</accession>
<dbReference type="PROSITE" id="PS51272">
    <property type="entry name" value="SLH"/>
    <property type="match status" value="3"/>
</dbReference>
<keyword evidence="4 6" id="KW-0326">Glycosidase</keyword>
<reference evidence="11 12" key="1">
    <citation type="submission" date="2018-07" db="EMBL/GenBank/DDBJ databases">
        <title>Genomic Encyclopedia of Type Strains, Phase III (KMG-III): the genomes of soil and plant-associated and newly described type strains.</title>
        <authorList>
            <person name="Whitman W."/>
        </authorList>
    </citation>
    <scope>NUCLEOTIDE SEQUENCE [LARGE SCALE GENOMIC DNA]</scope>
    <source>
        <strain evidence="11 12">CECT 7287</strain>
    </source>
</reference>
<dbReference type="InterPro" id="IPR032812">
    <property type="entry name" value="SbsA_Ig"/>
</dbReference>
<comment type="similarity">
    <text evidence="1 6">Belongs to the glycosyl hydrolase 8 (cellulase D) family.</text>
</comment>
<evidence type="ECO:0000256" key="8">
    <source>
        <dbReference type="SAM" id="SignalP"/>
    </source>
</evidence>
<dbReference type="Pfam" id="PF16656">
    <property type="entry name" value="Pur_ac_phosph_N"/>
    <property type="match status" value="1"/>
</dbReference>
<sequence length="2012" mass="219746">MRIRNELKRRWRRHLYVLLACLVTASSFTPGSPGGKASAAEPQAPIYTVASWTSGNSVLTDAGAAVTATDGINKAQSAISAVGSGLKYDSQGGAVGGPDGGLVDWRDGYADVGGSPVPTKYWLAVVSTKNFKSLTLSSEQKSGNSGPKHFNVEISVDNTNWTLLKSLALPAATYTCPGDTCRLTDFPLPEEADDKAAVYIRWGVVSGEAANPSRTLGDYGVNILRNVVVKGEAVEGANIPVDTQAPSVPANVAGVGLTDTSIRLNWDASTDNEELKGYHIYRDGTKIGSSVAVSYTDSAGLARDTSYEYYVTAYDAAGNESAASAAVQVRTRAAAKTNLASWVIANSGDEGVIAATAGSYKGAATLQNSGGVFEAVDAGQSSISYQGWDGGENKKYWLVAVPTKGFQNIAVTSDQNSSGSGPRDFKLQMSTDNRTWTDVPNTNLTMSVSNYNCANDACKLNNAPLSANADDRDLLYLRWIVNSNVNTNGMAGGIGGSGSSRIRNIQISGEQIPGAEIVVPTIDMTSSPRSSAVEVLNNAPVVVKFNKAIKLNEGHSIGIKDQHDTPMAGVAASVVSGNQLHVSHPDFIHGNSYTVTIPKEAISGTDDSSLIRDVIWSFTIKESPVKPKLFNMTFNGDPRTSIGFAWYTDQMTGTVVEVVEASQMTGNAFPAAGAKGYEGKAEEVATFMTASDRGTNAKTKFYSHKAIADGLKPGTAYKYRVGNGEAGSWSPIGSFTTDSAEHQSYRFIVGADSQSSSLSGFEPWGDTFRKAVDFIGDPKFLIVAGDLVDNGDLESHWQWMFTVAEDSLLKVPYVPVLGGHEVNDYDGDVTTDNDNFYYHFNVPKQVVEDTHPGSVYSFEYGDALYMVFNSQYEGGLAANGKDIDWEDPQFRAQVDWMRNTVARTDKKWKFVTFHKSPYASGDNSAMYEDSRVQFYRQHLIPVFDELGIDMVFEAHDHMYMRSFQMYGNEVVLKSEIAFDENGHAVNPKGTVYLMPNALGNKFYTKQQWLYEFDKNWNPVIKKDEHGQPIPYDHFFADVNEQPAKKMFTDVAIDDKTLSFKSYTAAVADEGQLGTVGNGLIEYDKYGIKRTDVKPERVERARAVMQENDAVLTWKAPSGGAEPVRGFRIYEKHDKVATHWSAYIPVEQGKTEYSYTIPGLNPAKRYNFVVKAVGTRMNSDPVEAATMDGPDENEPPSAPANLKGEAVSQFQVRLTWQPSPGNVAVSGYDVYRDGVKIGHTAPSVTSFTDLGLAAGTAYSYYVIALNSIDLGSLPSHTVAVTTKQPASGEGPHKPFPQHAAYVGGSIKPNHVTQAEMDATVIRLYREWKQKYLQANPYDSSQKYVWYTDDLDRDDLESWEPLEGGGSYFPITVSEAHGYGMMITALMAGRDPAAQDDFDAMYRYFRAHPSEINPQLMAWRQGDTGTEIIDVSGVDSATDGDMDIAYSLLLADQQWGSQGDINYLEEAKKVIRAIMDSEVYQTDWTLRIADWATSGKYAGATRASDFMLQHMKDYGTVTGDERWGRTVDGTYRVIDEIFKNYSPNAGLLPDFIVKQGDRFVPAEPYWLESEHDGDYYYNSSRVPWRIATDYLVTGDKRAKDQLTTLNRWIRGQTQNDPSRIFSGYKLDGSAGLQASVEDEWQDITFIAPFMVSATIDAGNQQWLNDLWDYSAAIDTEDEVYFGNNIRMLSMIVVSGNWWSPTFVDAEAPTAPVIDYANPASSSAIELRWLASSDNLGVAGYEVYRDGQLIATTNKTQYKDVGLTANKQYAYMVIAFDAAGNKSKASNMRLVTTKRQESGPSSPGGPLPGGTEPANPTGPTKPQEPANPSNPGSSLPELKDIGKHWAEKEISRAVQQGLIKGYSDQSFRPNNPITRAEFAVILVRALQLSGSGSLSKFKDERSVGTWAKEAIAIATEAGIVTGYADGTFRPNAIVTRTEMAVMLMRAIGLSELISSRTSFADDKDIPSWAKASIEEIRKLGIMQGRGNDRFEPGATATRAEAVVTILRLLDFIKDK</sequence>
<dbReference type="InterPro" id="IPR013783">
    <property type="entry name" value="Ig-like_fold"/>
</dbReference>
<dbReference type="InterPro" id="IPR012341">
    <property type="entry name" value="6hp_glycosidase-like_sf"/>
</dbReference>
<dbReference type="SUPFAM" id="SSF56300">
    <property type="entry name" value="Metallo-dependent phosphatases"/>
    <property type="match status" value="1"/>
</dbReference>
<dbReference type="EMBL" id="QRDZ01000038">
    <property type="protein sequence ID" value="RED56673.1"/>
    <property type="molecule type" value="Genomic_DNA"/>
</dbReference>
<feature type="domain" description="Fibronectin type-III" evidence="9">
    <location>
        <begin position="1093"/>
        <end position="1191"/>
    </location>
</feature>
<feature type="domain" description="SLH" evidence="10">
    <location>
        <begin position="1830"/>
        <end position="1893"/>
    </location>
</feature>
<dbReference type="InterPro" id="IPR002037">
    <property type="entry name" value="Glyco_hydro_8"/>
</dbReference>
<evidence type="ECO:0000313" key="11">
    <source>
        <dbReference type="EMBL" id="RED56673.1"/>
    </source>
</evidence>
<dbReference type="Pfam" id="PF13205">
    <property type="entry name" value="Big_5"/>
    <property type="match status" value="1"/>
</dbReference>
<dbReference type="CDD" id="cd00063">
    <property type="entry name" value="FN3"/>
    <property type="match status" value="4"/>
</dbReference>
<evidence type="ECO:0000256" key="3">
    <source>
        <dbReference type="ARBA" id="ARBA00022801"/>
    </source>
</evidence>
<dbReference type="InterPro" id="IPR008963">
    <property type="entry name" value="Purple_acid_Pase-like_N"/>
</dbReference>
<feature type="chain" id="PRO_5038380701" description="Glucanase" evidence="8">
    <location>
        <begin position="30"/>
        <end position="2012"/>
    </location>
</feature>
<feature type="signal peptide" evidence="8">
    <location>
        <begin position="1"/>
        <end position="29"/>
    </location>
</feature>
<dbReference type="PRINTS" id="PR00735">
    <property type="entry name" value="GLHYDRLASE8"/>
</dbReference>
<comment type="caution">
    <text evidence="11">The sequence shown here is derived from an EMBL/GenBank/DDBJ whole genome shotgun (WGS) entry which is preliminary data.</text>
</comment>
<evidence type="ECO:0000256" key="4">
    <source>
        <dbReference type="ARBA" id="ARBA00023295"/>
    </source>
</evidence>
<dbReference type="Gene3D" id="2.60.40.10">
    <property type="entry name" value="Immunoglobulins"/>
    <property type="match status" value="4"/>
</dbReference>
<dbReference type="SMART" id="SM00060">
    <property type="entry name" value="FN3"/>
    <property type="match status" value="4"/>
</dbReference>
<dbReference type="InterPro" id="IPR029052">
    <property type="entry name" value="Metallo-depent_PP-like"/>
</dbReference>
<dbReference type="PANTHER" id="PTHR45867">
    <property type="entry name" value="PURPLE ACID PHOSPHATASE"/>
    <property type="match status" value="1"/>
</dbReference>
<dbReference type="InterPro" id="IPR004843">
    <property type="entry name" value="Calcineurin-like_PHP"/>
</dbReference>
<keyword evidence="2 8" id="KW-0732">Signal</keyword>
<evidence type="ECO:0000259" key="10">
    <source>
        <dbReference type="PROSITE" id="PS51272"/>
    </source>
</evidence>
<dbReference type="Pfam" id="PF00149">
    <property type="entry name" value="Metallophos"/>
    <property type="match status" value="1"/>
</dbReference>
<gene>
    <name evidence="11" type="ORF">DFP98_13842</name>
</gene>
<dbReference type="SUPFAM" id="SSF49363">
    <property type="entry name" value="Purple acid phosphatase, N-terminal domain"/>
    <property type="match status" value="1"/>
</dbReference>
<dbReference type="GO" id="GO:0003993">
    <property type="term" value="F:acid phosphatase activity"/>
    <property type="evidence" value="ECO:0007669"/>
    <property type="project" value="InterPro"/>
</dbReference>
<keyword evidence="12" id="KW-1185">Reference proteome</keyword>
<dbReference type="Gene3D" id="2.60.40.380">
    <property type="entry name" value="Purple acid phosphatase-like, N-terminal"/>
    <property type="match status" value="1"/>
</dbReference>
<keyword evidence="6" id="KW-0624">Polysaccharide degradation</keyword>
<dbReference type="Pfam" id="PF00041">
    <property type="entry name" value="fn3"/>
    <property type="match status" value="3"/>
</dbReference>
<feature type="domain" description="SLH" evidence="10">
    <location>
        <begin position="1894"/>
        <end position="1954"/>
    </location>
</feature>
<dbReference type="InterPro" id="IPR008928">
    <property type="entry name" value="6-hairpin_glycosidase_sf"/>
</dbReference>
<protein>
    <recommendedName>
        <fullName evidence="6">Glucanase</fullName>
        <ecNumber evidence="6">3.2.1.-</ecNumber>
    </recommendedName>
</protein>
<dbReference type="InterPro" id="IPR036116">
    <property type="entry name" value="FN3_sf"/>
</dbReference>
<evidence type="ECO:0000256" key="7">
    <source>
        <dbReference type="SAM" id="MobiDB-lite"/>
    </source>
</evidence>
<name>A0A3D9I4F8_9BACL</name>
<dbReference type="SUPFAM" id="SSF49265">
    <property type="entry name" value="Fibronectin type III"/>
    <property type="match status" value="3"/>
</dbReference>
<proteinExistence type="inferred from homology"/>
<dbReference type="SUPFAM" id="SSF48208">
    <property type="entry name" value="Six-hairpin glycosidases"/>
    <property type="match status" value="1"/>
</dbReference>
<dbReference type="InterPro" id="IPR003961">
    <property type="entry name" value="FN3_dom"/>
</dbReference>
<keyword evidence="3 6" id="KW-0378">Hydrolase</keyword>
<dbReference type="Gene3D" id="3.60.21.10">
    <property type="match status" value="1"/>
</dbReference>
<keyword evidence="6" id="KW-0119">Carbohydrate metabolism</keyword>
<dbReference type="PROSITE" id="PS00812">
    <property type="entry name" value="GLYCOSYL_HYDROL_F8"/>
    <property type="match status" value="1"/>
</dbReference>
<evidence type="ECO:0000259" key="9">
    <source>
        <dbReference type="PROSITE" id="PS50853"/>
    </source>
</evidence>
<dbReference type="Pfam" id="PF01270">
    <property type="entry name" value="Glyco_hydro_8"/>
    <property type="match status" value="1"/>
</dbReference>
<dbReference type="Proteomes" id="UP000256977">
    <property type="component" value="Unassembled WGS sequence"/>
</dbReference>
<evidence type="ECO:0000256" key="2">
    <source>
        <dbReference type="ARBA" id="ARBA00022729"/>
    </source>
</evidence>
<dbReference type="InterPro" id="IPR015914">
    <property type="entry name" value="PAPs_N"/>
</dbReference>
<dbReference type="Pfam" id="PF00395">
    <property type="entry name" value="SLH"/>
    <property type="match status" value="3"/>
</dbReference>
<feature type="region of interest" description="Disordered" evidence="7">
    <location>
        <begin position="1789"/>
        <end position="1835"/>
    </location>
</feature>
<feature type="domain" description="Fibronectin type-III" evidence="9">
    <location>
        <begin position="248"/>
        <end position="334"/>
    </location>
</feature>
<dbReference type="GO" id="GO:0000272">
    <property type="term" value="P:polysaccharide catabolic process"/>
    <property type="evidence" value="ECO:0007669"/>
    <property type="project" value="UniProtKB-KW"/>
</dbReference>
<evidence type="ECO:0000256" key="5">
    <source>
        <dbReference type="PROSITE-ProRule" id="PRU10058"/>
    </source>
</evidence>
<dbReference type="PANTHER" id="PTHR45867:SF3">
    <property type="entry name" value="ACID PHOSPHATASE TYPE 7"/>
    <property type="match status" value="1"/>
</dbReference>
<evidence type="ECO:0000256" key="1">
    <source>
        <dbReference type="ARBA" id="ARBA00009209"/>
    </source>
</evidence>
<dbReference type="EC" id="3.2.1.-" evidence="6"/>